<protein>
    <recommendedName>
        <fullName evidence="13">Cytochrome b5</fullName>
    </recommendedName>
</protein>
<gene>
    <name evidence="16" type="ORF">DBV15_08787</name>
</gene>
<comment type="subcellular location">
    <subcellularLocation>
        <location evidence="1">Endoplasmic reticulum membrane</location>
        <topology evidence="1">Single-pass membrane protein</topology>
        <orientation evidence="1">Cytoplasmic side</orientation>
    </subcellularLocation>
    <subcellularLocation>
        <location evidence="11">Microsome membrane</location>
        <topology evidence="11">Single-pass membrane protein</topology>
        <orientation evidence="11">Cytoplasmic side</orientation>
    </subcellularLocation>
</comment>
<keyword evidence="7" id="KW-0492">Microsome</keyword>
<evidence type="ECO:0000259" key="15">
    <source>
        <dbReference type="PROSITE" id="PS50255"/>
    </source>
</evidence>
<dbReference type="PANTHER" id="PTHR19359:SF150">
    <property type="entry name" value="CYTOCHROME B5"/>
    <property type="match status" value="1"/>
</dbReference>
<keyword evidence="3 14" id="KW-0349">Heme</keyword>
<dbReference type="InterPro" id="IPR018506">
    <property type="entry name" value="Cyt_B5_heme-BS"/>
</dbReference>
<sequence length="385" mass="43382">MDIYTTDEVTRHNNANDLWIVIHGAVYDVTAFHKEHPGGEEVLLQLAGQDATECFDSIGHSYEAINLRETLKIGELVDDISPAESKTTTTEVKEPMEDDWQYQEPKAEMQSQNMTFICGAIAIYAIIMFYCGIIMDIYTTDEVTRHNNANDLWIVIHGAVYDVTAFHKEHPGGEEVLLQLAGQDATECFDSIGHSYEAINLRETLKIGELVDDISPAESKTTTTDRLYEEEIAKDQRNMAEKRVFTRSEIKKNDDKDKVLIILHDKVYNVHTFLNEHPGGEEILLDHKGKDGSEDFDDVGHSKDAMELMKKYQVGTIDDSERANKPPRKGWVAGYNTNEQKNVRGPGMPFYLLMSGIVLAASFLFFALKKVLIDPLDDSQNAVDA</sequence>
<dbReference type="Proteomes" id="UP000310200">
    <property type="component" value="Unassembled WGS sequence"/>
</dbReference>
<evidence type="ECO:0000256" key="3">
    <source>
        <dbReference type="ARBA" id="ARBA00022617"/>
    </source>
</evidence>
<dbReference type="PROSITE" id="PS50255">
    <property type="entry name" value="CYTOCHROME_B5_2"/>
    <property type="match status" value="3"/>
</dbReference>
<evidence type="ECO:0000256" key="1">
    <source>
        <dbReference type="ARBA" id="ARBA00004131"/>
    </source>
</evidence>
<dbReference type="PRINTS" id="PR00363">
    <property type="entry name" value="CYTOCHROMEB5"/>
</dbReference>
<keyword evidence="8" id="KW-0249">Electron transport</keyword>
<dbReference type="FunFam" id="3.10.120.10:FF:000002">
    <property type="entry name" value="Cytochrome b5 type B"/>
    <property type="match status" value="3"/>
</dbReference>
<feature type="transmembrane region" description="Helical" evidence="14">
    <location>
        <begin position="348"/>
        <end position="368"/>
    </location>
</feature>
<evidence type="ECO:0000256" key="4">
    <source>
        <dbReference type="ARBA" id="ARBA00022692"/>
    </source>
</evidence>
<keyword evidence="5 14" id="KW-0479">Metal-binding</keyword>
<reference evidence="16 17" key="1">
    <citation type="journal article" date="2019" name="Philos. Trans. R. Soc. Lond., B, Biol. Sci.">
        <title>Ant behaviour and brain gene expression of defending hosts depend on the ecological success of the intruding social parasite.</title>
        <authorList>
            <person name="Kaur R."/>
            <person name="Stoldt M."/>
            <person name="Jongepier E."/>
            <person name="Feldmeyer B."/>
            <person name="Menzel F."/>
            <person name="Bornberg-Bauer E."/>
            <person name="Foitzik S."/>
        </authorList>
    </citation>
    <scope>NUCLEOTIDE SEQUENCE [LARGE SCALE GENOMIC DNA]</scope>
    <source>
        <tissue evidence="16">Whole body</tissue>
    </source>
</reference>
<comment type="caution">
    <text evidence="14">Lacks conserved residue(s) required for the propagation of feature annotation.</text>
</comment>
<keyword evidence="2" id="KW-0813">Transport</keyword>
<dbReference type="PANTHER" id="PTHR19359">
    <property type="entry name" value="CYTOCHROME B5"/>
    <property type="match status" value="1"/>
</dbReference>
<proteinExistence type="inferred from homology"/>
<evidence type="ECO:0000313" key="16">
    <source>
        <dbReference type="EMBL" id="TGZ54149.1"/>
    </source>
</evidence>
<evidence type="ECO:0000256" key="14">
    <source>
        <dbReference type="RuleBase" id="RU362121"/>
    </source>
</evidence>
<evidence type="ECO:0000256" key="10">
    <source>
        <dbReference type="ARBA" id="ARBA00023136"/>
    </source>
</evidence>
<evidence type="ECO:0000256" key="12">
    <source>
        <dbReference type="ARBA" id="ARBA00038168"/>
    </source>
</evidence>
<feature type="domain" description="Cytochrome b5 heme-binding" evidence="15">
    <location>
        <begin position="1"/>
        <end position="77"/>
    </location>
</feature>
<dbReference type="GO" id="GO:0005789">
    <property type="term" value="C:endoplasmic reticulum membrane"/>
    <property type="evidence" value="ECO:0007669"/>
    <property type="project" value="UniProtKB-SubCell"/>
</dbReference>
<comment type="caution">
    <text evidence="16">The sequence shown here is derived from an EMBL/GenBank/DDBJ whole genome shotgun (WGS) entry which is preliminary data.</text>
</comment>
<feature type="domain" description="Cytochrome b5 heme-binding" evidence="15">
    <location>
        <begin position="135"/>
        <end position="211"/>
    </location>
</feature>
<dbReference type="InterPro" id="IPR036400">
    <property type="entry name" value="Cyt_B5-like_heme/steroid_sf"/>
</dbReference>
<keyword evidence="17" id="KW-1185">Reference proteome</keyword>
<accession>A0A4S2L118</accession>
<dbReference type="STRING" id="300112.A0A4S2L118"/>
<evidence type="ECO:0000256" key="6">
    <source>
        <dbReference type="ARBA" id="ARBA00022824"/>
    </source>
</evidence>
<keyword evidence="9 14" id="KW-0408">Iron</keyword>
<dbReference type="SMART" id="SM01117">
    <property type="entry name" value="Cyt-b5"/>
    <property type="match status" value="3"/>
</dbReference>
<keyword evidence="6" id="KW-0256">Endoplasmic reticulum</keyword>
<evidence type="ECO:0000256" key="8">
    <source>
        <dbReference type="ARBA" id="ARBA00022982"/>
    </source>
</evidence>
<evidence type="ECO:0000256" key="13">
    <source>
        <dbReference type="ARBA" id="ARBA00039806"/>
    </source>
</evidence>
<evidence type="ECO:0000256" key="5">
    <source>
        <dbReference type="ARBA" id="ARBA00022723"/>
    </source>
</evidence>
<dbReference type="Pfam" id="PF00173">
    <property type="entry name" value="Cyt-b5"/>
    <property type="match status" value="3"/>
</dbReference>
<keyword evidence="14" id="KW-1133">Transmembrane helix</keyword>
<name>A0A4S2L118_9HYME</name>
<dbReference type="SUPFAM" id="SSF55856">
    <property type="entry name" value="Cytochrome b5-like heme/steroid binding domain"/>
    <property type="match status" value="3"/>
</dbReference>
<evidence type="ECO:0000313" key="17">
    <source>
        <dbReference type="Proteomes" id="UP000310200"/>
    </source>
</evidence>
<organism evidence="16 17">
    <name type="scientific">Temnothorax longispinosus</name>
    <dbReference type="NCBI Taxonomy" id="300112"/>
    <lineage>
        <taxon>Eukaryota</taxon>
        <taxon>Metazoa</taxon>
        <taxon>Ecdysozoa</taxon>
        <taxon>Arthropoda</taxon>
        <taxon>Hexapoda</taxon>
        <taxon>Insecta</taxon>
        <taxon>Pterygota</taxon>
        <taxon>Neoptera</taxon>
        <taxon>Endopterygota</taxon>
        <taxon>Hymenoptera</taxon>
        <taxon>Apocrita</taxon>
        <taxon>Aculeata</taxon>
        <taxon>Formicoidea</taxon>
        <taxon>Formicidae</taxon>
        <taxon>Myrmicinae</taxon>
        <taxon>Temnothorax</taxon>
    </lineage>
</organism>
<evidence type="ECO:0000256" key="7">
    <source>
        <dbReference type="ARBA" id="ARBA00022848"/>
    </source>
</evidence>
<dbReference type="Gene3D" id="3.10.120.10">
    <property type="entry name" value="Cytochrome b5-like heme/steroid binding domain"/>
    <property type="match status" value="3"/>
</dbReference>
<dbReference type="InterPro" id="IPR050668">
    <property type="entry name" value="Cytochrome_b5"/>
</dbReference>
<comment type="similarity">
    <text evidence="12 14">Belongs to the cytochrome b5 family.</text>
</comment>
<feature type="domain" description="Cytochrome b5 heme-binding" evidence="15">
    <location>
        <begin position="242"/>
        <end position="318"/>
    </location>
</feature>
<keyword evidence="4 14" id="KW-0812">Transmembrane</keyword>
<dbReference type="EMBL" id="QBLH01000812">
    <property type="protein sequence ID" value="TGZ54149.1"/>
    <property type="molecule type" value="Genomic_DNA"/>
</dbReference>
<dbReference type="AlphaFoldDB" id="A0A4S2L118"/>
<evidence type="ECO:0000256" key="11">
    <source>
        <dbReference type="ARBA" id="ARBA00037877"/>
    </source>
</evidence>
<dbReference type="PROSITE" id="PS00191">
    <property type="entry name" value="CYTOCHROME_B5_1"/>
    <property type="match status" value="1"/>
</dbReference>
<dbReference type="GO" id="GO:0020037">
    <property type="term" value="F:heme binding"/>
    <property type="evidence" value="ECO:0007669"/>
    <property type="project" value="UniProtKB-UniRule"/>
</dbReference>
<feature type="transmembrane region" description="Helical" evidence="14">
    <location>
        <begin position="116"/>
        <end position="138"/>
    </location>
</feature>
<keyword evidence="10 14" id="KW-0472">Membrane</keyword>
<dbReference type="GO" id="GO:0046872">
    <property type="term" value="F:metal ion binding"/>
    <property type="evidence" value="ECO:0007669"/>
    <property type="project" value="UniProtKB-UniRule"/>
</dbReference>
<evidence type="ECO:0000256" key="2">
    <source>
        <dbReference type="ARBA" id="ARBA00022448"/>
    </source>
</evidence>
<evidence type="ECO:0000256" key="9">
    <source>
        <dbReference type="ARBA" id="ARBA00023004"/>
    </source>
</evidence>
<dbReference type="InterPro" id="IPR001199">
    <property type="entry name" value="Cyt_B5-like_heme/steroid-bd"/>
</dbReference>